<dbReference type="RefSeq" id="WP_160900379.1">
    <property type="nucleotide sequence ID" value="NZ_CP102850.1"/>
</dbReference>
<dbReference type="Gene3D" id="3.40.50.10140">
    <property type="entry name" value="Toll/interleukin-1 receptor homology (TIR) domain"/>
    <property type="match status" value="1"/>
</dbReference>
<organism evidence="2 3">
    <name type="scientific">Gordonia mangrovi</name>
    <dbReference type="NCBI Taxonomy" id="2665643"/>
    <lineage>
        <taxon>Bacteria</taxon>
        <taxon>Bacillati</taxon>
        <taxon>Actinomycetota</taxon>
        <taxon>Actinomycetes</taxon>
        <taxon>Mycobacteriales</taxon>
        <taxon>Gordoniaceae</taxon>
        <taxon>Gordonia</taxon>
    </lineage>
</organism>
<dbReference type="Proteomes" id="UP000475545">
    <property type="component" value="Unassembled WGS sequence"/>
</dbReference>
<dbReference type="SUPFAM" id="SSF52200">
    <property type="entry name" value="Toll/Interleukin receptor TIR domain"/>
    <property type="match status" value="1"/>
</dbReference>
<evidence type="ECO:0000313" key="3">
    <source>
        <dbReference type="Proteomes" id="UP000475545"/>
    </source>
</evidence>
<proteinExistence type="predicted"/>
<gene>
    <name evidence="2" type="ORF">GIY30_02350</name>
</gene>
<dbReference type="AlphaFoldDB" id="A0A6L7GKY5"/>
<feature type="domain" description="TIR" evidence="1">
    <location>
        <begin position="182"/>
        <end position="280"/>
    </location>
</feature>
<dbReference type="GO" id="GO:0007165">
    <property type="term" value="P:signal transduction"/>
    <property type="evidence" value="ECO:0007669"/>
    <property type="project" value="InterPro"/>
</dbReference>
<sequence>MMAKLRLVPPTLEVFVLWHPDDEIGVTVADTLLTHFHGPAFSGLVGGAVEVYTRSAPWASPDGPPRPLPFMSDAADGPPASVTTVVVIVHGVNLAQAAEYDDHWAEYLSQVAETGEQNPHVAVFGVVASDAVMRQGTRLNTLFGANQALSPRGLIDPRVLCRDLCHSITGFVSGAPRERLRVFISYTTRCNADDESGHLRDLVSAVRDGIAGTHMTTFFDEADIQPDSRWEDEVTRLAETSALFVVRTDRYSSREWCQREVLAAKRSDMPVVILAALFEGEERGSFLMDHLPSVACDPTDEHARMAAIEVALSKLVDDALKRALWRLQREQPEMDAFDWLPANAPEPVTLARWLRTRDPAEMPTSDDQIYVLHPDPPLGPAEVMALDDVLALGGLDGLVEIFTPRTFASRGGRVRR</sequence>
<dbReference type="InterPro" id="IPR000157">
    <property type="entry name" value="TIR_dom"/>
</dbReference>
<dbReference type="EMBL" id="WMBR01000001">
    <property type="protein sequence ID" value="MXP20212.1"/>
    <property type="molecule type" value="Genomic_DNA"/>
</dbReference>
<comment type="caution">
    <text evidence="2">The sequence shown here is derived from an EMBL/GenBank/DDBJ whole genome shotgun (WGS) entry which is preliminary data.</text>
</comment>
<name>A0A6L7GKY5_9ACTN</name>
<accession>A0A6L7GKY5</accession>
<reference evidence="2 3" key="1">
    <citation type="submission" date="2019-11" db="EMBL/GenBank/DDBJ databases">
        <title>Gordonia sp. nov., a novel actinobacterium isolated from mangrove soil in Hainan.</title>
        <authorList>
            <person name="Huang X."/>
            <person name="Xie Y."/>
            <person name="Chu X."/>
            <person name="Xiao K."/>
        </authorList>
    </citation>
    <scope>NUCLEOTIDE SEQUENCE [LARGE SCALE GENOMIC DNA]</scope>
    <source>
        <strain evidence="2 3">HNM0687</strain>
    </source>
</reference>
<dbReference type="InterPro" id="IPR035897">
    <property type="entry name" value="Toll_tir_struct_dom_sf"/>
</dbReference>
<evidence type="ECO:0000313" key="2">
    <source>
        <dbReference type="EMBL" id="MXP20212.1"/>
    </source>
</evidence>
<keyword evidence="3" id="KW-1185">Reference proteome</keyword>
<evidence type="ECO:0000259" key="1">
    <source>
        <dbReference type="Pfam" id="PF13676"/>
    </source>
</evidence>
<dbReference type="Pfam" id="PF13676">
    <property type="entry name" value="TIR_2"/>
    <property type="match status" value="1"/>
</dbReference>
<protein>
    <submittedName>
        <fullName evidence="2">TIR domain-containing protein</fullName>
    </submittedName>
</protein>